<keyword evidence="5 7" id="KW-0378">Hydrolase</keyword>
<dbReference type="GO" id="GO:0004526">
    <property type="term" value="F:ribonuclease P activity"/>
    <property type="evidence" value="ECO:0007669"/>
    <property type="project" value="UniProtKB-UniRule"/>
</dbReference>
<dbReference type="SUPFAM" id="SSF54211">
    <property type="entry name" value="Ribosomal protein S5 domain 2-like"/>
    <property type="match status" value="1"/>
</dbReference>
<dbReference type="InterPro" id="IPR014721">
    <property type="entry name" value="Ribsml_uS5_D2-typ_fold_subgr"/>
</dbReference>
<dbReference type="GO" id="GO:0000049">
    <property type="term" value="F:tRNA binding"/>
    <property type="evidence" value="ECO:0007669"/>
    <property type="project" value="UniProtKB-UniRule"/>
</dbReference>
<comment type="catalytic activity">
    <reaction evidence="7">
        <text>Endonucleolytic cleavage of RNA, removing 5'-extranucleotides from tRNA precursor.</text>
        <dbReference type="EC" id="3.1.26.5"/>
    </reaction>
</comment>
<dbReference type="HAMAP" id="MF_00227">
    <property type="entry name" value="RNase_P"/>
    <property type="match status" value="1"/>
</dbReference>
<dbReference type="InterPro" id="IPR000100">
    <property type="entry name" value="RNase_P"/>
</dbReference>
<dbReference type="EC" id="3.1.26.5" evidence="7"/>
<keyword evidence="2 7" id="KW-0819">tRNA processing</keyword>
<organism evidence="8 9">
    <name type="scientific">Sphingobacterium zhuxiongii</name>
    <dbReference type="NCBI Taxonomy" id="2662364"/>
    <lineage>
        <taxon>Bacteria</taxon>
        <taxon>Pseudomonadati</taxon>
        <taxon>Bacteroidota</taxon>
        <taxon>Sphingobacteriia</taxon>
        <taxon>Sphingobacteriales</taxon>
        <taxon>Sphingobacteriaceae</taxon>
        <taxon>Sphingobacterium</taxon>
    </lineage>
</organism>
<reference evidence="8 9" key="1">
    <citation type="submission" date="2019-10" db="EMBL/GenBank/DDBJ databases">
        <authorList>
            <person name="Dong K."/>
        </authorList>
    </citation>
    <scope>NUCLEOTIDE SEQUENCE [LARGE SCALE GENOMIC DNA]</scope>
    <source>
        <strain evidence="9">dk4302</strain>
    </source>
</reference>
<accession>A0A5Q0QH37</accession>
<evidence type="ECO:0000256" key="6">
    <source>
        <dbReference type="ARBA" id="ARBA00022884"/>
    </source>
</evidence>
<dbReference type="PROSITE" id="PS00648">
    <property type="entry name" value="RIBONUCLEASE_P"/>
    <property type="match status" value="1"/>
</dbReference>
<evidence type="ECO:0000256" key="4">
    <source>
        <dbReference type="ARBA" id="ARBA00022759"/>
    </source>
</evidence>
<evidence type="ECO:0000256" key="7">
    <source>
        <dbReference type="HAMAP-Rule" id="MF_00227"/>
    </source>
</evidence>
<dbReference type="GO" id="GO:0001682">
    <property type="term" value="P:tRNA 5'-leader removal"/>
    <property type="evidence" value="ECO:0007669"/>
    <property type="project" value="UniProtKB-UniRule"/>
</dbReference>
<evidence type="ECO:0000313" key="9">
    <source>
        <dbReference type="Proteomes" id="UP000326921"/>
    </source>
</evidence>
<dbReference type="InterPro" id="IPR020539">
    <property type="entry name" value="RNase_P_CS"/>
</dbReference>
<keyword evidence="6 7" id="KW-0694">RNA-binding</keyword>
<dbReference type="RefSeq" id="WP_153512166.1">
    <property type="nucleotide sequence ID" value="NZ_CP045652.1"/>
</dbReference>
<evidence type="ECO:0000256" key="5">
    <source>
        <dbReference type="ARBA" id="ARBA00022801"/>
    </source>
</evidence>
<evidence type="ECO:0000256" key="1">
    <source>
        <dbReference type="ARBA" id="ARBA00002663"/>
    </source>
</evidence>
<dbReference type="KEGG" id="sphe:GFH32_13855"/>
<keyword evidence="4 7" id="KW-0255">Endonuclease</keyword>
<dbReference type="Proteomes" id="UP000326921">
    <property type="component" value="Chromosome"/>
</dbReference>
<keyword evidence="9" id="KW-1185">Reference proteome</keyword>
<proteinExistence type="inferred from homology"/>
<gene>
    <name evidence="7" type="primary">rnpA</name>
    <name evidence="8" type="ORF">GFH32_13855</name>
</gene>
<evidence type="ECO:0000256" key="3">
    <source>
        <dbReference type="ARBA" id="ARBA00022722"/>
    </source>
</evidence>
<comment type="similarity">
    <text evidence="7">Belongs to the RnpA family.</text>
</comment>
<dbReference type="InterPro" id="IPR020568">
    <property type="entry name" value="Ribosomal_Su5_D2-typ_SF"/>
</dbReference>
<sequence length="135" mass="16059">MKKYTFSKEERLCSKRLIDDLFHNGSSFVVYPFRLMYRNTSETLPSKAQAIISVSKRRFKHAVTRNRLKRLLRECYRLEKPFFYDNLSDYSLHLLLAIQYIGKEELPFVELHAKMKILLEKLSHELASSNLGKRD</sequence>
<dbReference type="Gene3D" id="3.30.230.10">
    <property type="match status" value="1"/>
</dbReference>
<evidence type="ECO:0000256" key="2">
    <source>
        <dbReference type="ARBA" id="ARBA00022694"/>
    </source>
</evidence>
<name>A0A5Q0QH37_9SPHI</name>
<dbReference type="AlphaFoldDB" id="A0A5Q0QH37"/>
<dbReference type="EMBL" id="CP045652">
    <property type="protein sequence ID" value="QGA27328.1"/>
    <property type="molecule type" value="Genomic_DNA"/>
</dbReference>
<dbReference type="Pfam" id="PF00825">
    <property type="entry name" value="Ribonuclease_P"/>
    <property type="match status" value="1"/>
</dbReference>
<comment type="subunit">
    <text evidence="7">Consists of a catalytic RNA component (M1 or rnpB) and a protein subunit.</text>
</comment>
<keyword evidence="3 7" id="KW-0540">Nuclease</keyword>
<evidence type="ECO:0000313" key="8">
    <source>
        <dbReference type="EMBL" id="QGA27328.1"/>
    </source>
</evidence>
<comment type="function">
    <text evidence="1 7">RNaseP catalyzes the removal of the 5'-leader sequence from pre-tRNA to produce the mature 5'-terminus. It can also cleave other RNA substrates such as 4.5S RNA. The protein component plays an auxiliary but essential role in vivo by binding to the 5'-leader sequence and broadening the substrate specificity of the ribozyme.</text>
</comment>
<protein>
    <recommendedName>
        <fullName evidence="7">Ribonuclease P protein component</fullName>
        <shortName evidence="7">RNase P protein</shortName>
        <shortName evidence="7">RNaseP protein</shortName>
        <ecNumber evidence="7">3.1.26.5</ecNumber>
    </recommendedName>
    <alternativeName>
        <fullName evidence="7">Protein C5</fullName>
    </alternativeName>
</protein>